<keyword evidence="2" id="KW-1185">Reference proteome</keyword>
<evidence type="ECO:0000313" key="2">
    <source>
        <dbReference type="Proteomes" id="UP001151532"/>
    </source>
</evidence>
<accession>A0A9Q0VUD7</accession>
<dbReference type="Proteomes" id="UP001151532">
    <property type="component" value="Chromosome 16"/>
</dbReference>
<dbReference type="EMBL" id="JAPFFK010000007">
    <property type="protein sequence ID" value="KAJ6755164.1"/>
    <property type="molecule type" value="Genomic_DNA"/>
</dbReference>
<reference evidence="1" key="1">
    <citation type="submission" date="2022-11" db="EMBL/GenBank/DDBJ databases">
        <authorList>
            <person name="Hyden B.L."/>
            <person name="Feng K."/>
            <person name="Yates T."/>
            <person name="Jawdy S."/>
            <person name="Smart L.B."/>
            <person name="Muchero W."/>
        </authorList>
    </citation>
    <scope>NUCLEOTIDE SEQUENCE</scope>
    <source>
        <tissue evidence="1">Shoot tip</tissue>
    </source>
</reference>
<dbReference type="InterPro" id="IPR014710">
    <property type="entry name" value="RmlC-like_jellyroll"/>
</dbReference>
<reference evidence="1" key="2">
    <citation type="journal article" date="2023" name="Int. J. Mol. Sci.">
        <title>De Novo Assembly and Annotation of 11 Diverse Shrub Willow (Salix) Genomes Reveals Novel Gene Organization in Sex-Linked Regions.</title>
        <authorList>
            <person name="Hyden B."/>
            <person name="Feng K."/>
            <person name="Yates T.B."/>
            <person name="Jawdy S."/>
            <person name="Cereghino C."/>
            <person name="Smart L.B."/>
            <person name="Muchero W."/>
        </authorList>
    </citation>
    <scope>NUCLEOTIDE SEQUENCE</scope>
    <source>
        <tissue evidence="1">Shoot tip</tissue>
    </source>
</reference>
<proteinExistence type="predicted"/>
<organism evidence="1 2">
    <name type="scientific">Salix purpurea</name>
    <name type="common">Purple osier willow</name>
    <dbReference type="NCBI Taxonomy" id="77065"/>
    <lineage>
        <taxon>Eukaryota</taxon>
        <taxon>Viridiplantae</taxon>
        <taxon>Streptophyta</taxon>
        <taxon>Embryophyta</taxon>
        <taxon>Tracheophyta</taxon>
        <taxon>Spermatophyta</taxon>
        <taxon>Magnoliopsida</taxon>
        <taxon>eudicotyledons</taxon>
        <taxon>Gunneridae</taxon>
        <taxon>Pentapetalae</taxon>
        <taxon>rosids</taxon>
        <taxon>fabids</taxon>
        <taxon>Malpighiales</taxon>
        <taxon>Salicaceae</taxon>
        <taxon>Saliceae</taxon>
        <taxon>Salix</taxon>
    </lineage>
</organism>
<comment type="caution">
    <text evidence="1">The sequence shown here is derived from an EMBL/GenBank/DDBJ whole genome shotgun (WGS) entry which is preliminary data.</text>
</comment>
<dbReference type="InterPro" id="IPR011051">
    <property type="entry name" value="RmlC_Cupin_sf"/>
</dbReference>
<dbReference type="Gene3D" id="2.60.120.10">
    <property type="entry name" value="Jelly Rolls"/>
    <property type="match status" value="1"/>
</dbReference>
<name>A0A9Q0VUD7_SALPP</name>
<dbReference type="OrthoDB" id="1722060at2759"/>
<evidence type="ECO:0000313" key="1">
    <source>
        <dbReference type="EMBL" id="KAJ6755164.1"/>
    </source>
</evidence>
<gene>
    <name evidence="1" type="ORF">OIU79_027724</name>
</gene>
<sequence length="140" mass="16299">MEPRTVFIPRYIYSSLILFICQGNSDELAERRLKFGDIYRIPDGSTFYLMKTDGGRDLTLFAALIHPRVWDWVFSRYIISKRTRGIFSHCILRATQFCSWRLRVQHGSSKDYLWLKSDFGEVIGTKAKPVDKIPSTEGAR</sequence>
<protein>
    <submittedName>
        <fullName evidence="1">Uncharacterized protein</fullName>
    </submittedName>
</protein>
<dbReference type="AlphaFoldDB" id="A0A9Q0VUD7"/>
<dbReference type="SUPFAM" id="SSF51182">
    <property type="entry name" value="RmlC-like cupins"/>
    <property type="match status" value="1"/>
</dbReference>